<evidence type="ECO:0000313" key="2">
    <source>
        <dbReference type="EnsemblPlants" id="OBART12G02760.1"/>
    </source>
</evidence>
<dbReference type="HOGENOM" id="CLU_1809150_0_0_1"/>
<feature type="compositionally biased region" description="Low complexity" evidence="1">
    <location>
        <begin position="123"/>
        <end position="133"/>
    </location>
</feature>
<keyword evidence="3" id="KW-1185">Reference proteome</keyword>
<evidence type="ECO:0000256" key="1">
    <source>
        <dbReference type="SAM" id="MobiDB-lite"/>
    </source>
</evidence>
<reference evidence="2" key="2">
    <citation type="submission" date="2015-03" db="UniProtKB">
        <authorList>
            <consortium name="EnsemblPlants"/>
        </authorList>
    </citation>
    <scope>IDENTIFICATION</scope>
</reference>
<dbReference type="EnsemblPlants" id="OBART12G02760.1">
    <property type="protein sequence ID" value="OBART12G02760.1"/>
    <property type="gene ID" value="OBART12G02760"/>
</dbReference>
<accession>A0A0D3HRE2</accession>
<dbReference type="AlphaFoldDB" id="A0A0D3HRE2"/>
<dbReference type="Proteomes" id="UP000026960">
    <property type="component" value="Chromosome 12"/>
</dbReference>
<reference evidence="2" key="1">
    <citation type="journal article" date="2009" name="Rice">
        <title>De Novo Next Generation Sequencing of Plant Genomes.</title>
        <authorList>
            <person name="Rounsley S."/>
            <person name="Marri P.R."/>
            <person name="Yu Y."/>
            <person name="He R."/>
            <person name="Sisneros N."/>
            <person name="Goicoechea J.L."/>
            <person name="Lee S.J."/>
            <person name="Angelova A."/>
            <person name="Kudrna D."/>
            <person name="Luo M."/>
            <person name="Affourtit J."/>
            <person name="Desany B."/>
            <person name="Knight J."/>
            <person name="Niazi F."/>
            <person name="Egholm M."/>
            <person name="Wing R.A."/>
        </authorList>
    </citation>
    <scope>NUCLEOTIDE SEQUENCE [LARGE SCALE GENOMIC DNA]</scope>
    <source>
        <strain evidence="2">cv. IRGC 105608</strain>
    </source>
</reference>
<proteinExistence type="predicted"/>
<organism evidence="2">
    <name type="scientific">Oryza barthii</name>
    <dbReference type="NCBI Taxonomy" id="65489"/>
    <lineage>
        <taxon>Eukaryota</taxon>
        <taxon>Viridiplantae</taxon>
        <taxon>Streptophyta</taxon>
        <taxon>Embryophyta</taxon>
        <taxon>Tracheophyta</taxon>
        <taxon>Spermatophyta</taxon>
        <taxon>Magnoliopsida</taxon>
        <taxon>Liliopsida</taxon>
        <taxon>Poales</taxon>
        <taxon>Poaceae</taxon>
        <taxon>BOP clade</taxon>
        <taxon>Oryzoideae</taxon>
        <taxon>Oryzeae</taxon>
        <taxon>Oryzinae</taxon>
        <taxon>Oryza</taxon>
    </lineage>
</organism>
<feature type="compositionally biased region" description="Basic and acidic residues" evidence="1">
    <location>
        <begin position="34"/>
        <end position="43"/>
    </location>
</feature>
<name>A0A0D3HRE2_9ORYZ</name>
<protein>
    <submittedName>
        <fullName evidence="2">Uncharacterized protein</fullName>
    </submittedName>
</protein>
<feature type="region of interest" description="Disordered" evidence="1">
    <location>
        <begin position="121"/>
        <end position="143"/>
    </location>
</feature>
<evidence type="ECO:0000313" key="3">
    <source>
        <dbReference type="Proteomes" id="UP000026960"/>
    </source>
</evidence>
<dbReference type="PaxDb" id="65489-OBART12G02760.1"/>
<feature type="region of interest" description="Disordered" evidence="1">
    <location>
        <begin position="17"/>
        <end position="80"/>
    </location>
</feature>
<dbReference type="Gramene" id="OBART12G02760.1">
    <property type="protein sequence ID" value="OBART12G02760.1"/>
    <property type="gene ID" value="OBART12G02760"/>
</dbReference>
<sequence length="143" mass="14694">MGHAVLRMPCLPPLALGARRGGRLGVRQPAAEQGLRRQERGRETAGVMASSAADKRPMQAPATAMSSDGDGERGERDGACSTRCGVGGGIAGAAAVPPLPAYSGRSAPSPVPLCRACPPPLSPLSRSSAAGPLCRNRFRGRRR</sequence>